<dbReference type="OrthoDB" id="416253at2759"/>
<gene>
    <name evidence="2" type="ORF">RFI_13210</name>
</gene>
<dbReference type="PANTHER" id="PTHR43827">
    <property type="entry name" value="2,5-DIKETO-D-GLUCONIC ACID REDUCTASE"/>
    <property type="match status" value="1"/>
</dbReference>
<evidence type="ECO:0000313" key="3">
    <source>
        <dbReference type="Proteomes" id="UP000023152"/>
    </source>
</evidence>
<name>X6NDZ0_RETFI</name>
<accession>X6NDZ0</accession>
<dbReference type="PRINTS" id="PR00069">
    <property type="entry name" value="ALDKETRDTASE"/>
</dbReference>
<reference evidence="2 3" key="1">
    <citation type="journal article" date="2013" name="Curr. Biol.">
        <title>The Genome of the Foraminiferan Reticulomyxa filosa.</title>
        <authorList>
            <person name="Glockner G."/>
            <person name="Hulsmann N."/>
            <person name="Schleicher M."/>
            <person name="Noegel A.A."/>
            <person name="Eichinger L."/>
            <person name="Gallinger C."/>
            <person name="Pawlowski J."/>
            <person name="Sierra R."/>
            <person name="Euteneuer U."/>
            <person name="Pillet L."/>
            <person name="Moustafa A."/>
            <person name="Platzer M."/>
            <person name="Groth M."/>
            <person name="Szafranski K."/>
            <person name="Schliwa M."/>
        </authorList>
    </citation>
    <scope>NUCLEOTIDE SEQUENCE [LARGE SCALE GENOMIC DNA]</scope>
</reference>
<dbReference type="PROSITE" id="PS00063">
    <property type="entry name" value="ALDOKETO_REDUCTASE_3"/>
    <property type="match status" value="1"/>
</dbReference>
<dbReference type="InterPro" id="IPR036812">
    <property type="entry name" value="NAD(P)_OxRdtase_dom_sf"/>
</dbReference>
<dbReference type="OMA" id="HRTSTIN"/>
<dbReference type="InterPro" id="IPR023210">
    <property type="entry name" value="NADP_OxRdtase_dom"/>
</dbReference>
<dbReference type="Gene3D" id="3.20.20.100">
    <property type="entry name" value="NADP-dependent oxidoreductase domain"/>
    <property type="match status" value="1"/>
</dbReference>
<proteinExistence type="predicted"/>
<sequence>MRYGEAYPLESTWKAMEHCVELGLTKHIGLSNFNSKQILHIIKNGKIRPAVLQCESHPYMTQEKLIKFCKDEGITFTAYSPLGSRDRPWAKSDDPSLFDDSYLKDIAKAKNTSIANILIRYQVQRGVTVLPKSTHKDRIKSNLEVWHFELSDEEMRHVGSLNRNWRACLPTVRLADGSIVSRDDKHSFWPFKEEF</sequence>
<dbReference type="Pfam" id="PF00248">
    <property type="entry name" value="Aldo_ket_red"/>
    <property type="match status" value="1"/>
</dbReference>
<dbReference type="PANTHER" id="PTHR43827:SF14">
    <property type="entry name" value="NADP-DEPENDENT OXIDOREDUCTASE DOMAIN-CONTAINING PROTEIN"/>
    <property type="match status" value="1"/>
</dbReference>
<dbReference type="AlphaFoldDB" id="X6NDZ0"/>
<dbReference type="Proteomes" id="UP000023152">
    <property type="component" value="Unassembled WGS sequence"/>
</dbReference>
<dbReference type="InterPro" id="IPR018170">
    <property type="entry name" value="Aldo/ket_reductase_CS"/>
</dbReference>
<feature type="domain" description="NADP-dependent oxidoreductase" evidence="1">
    <location>
        <begin position="6"/>
        <end position="162"/>
    </location>
</feature>
<protein>
    <recommendedName>
        <fullName evidence="1">NADP-dependent oxidoreductase domain-containing protein</fullName>
    </recommendedName>
</protein>
<dbReference type="SUPFAM" id="SSF51430">
    <property type="entry name" value="NAD(P)-linked oxidoreductase"/>
    <property type="match status" value="1"/>
</dbReference>
<evidence type="ECO:0000313" key="2">
    <source>
        <dbReference type="EMBL" id="ETO23949.1"/>
    </source>
</evidence>
<dbReference type="InterPro" id="IPR020471">
    <property type="entry name" value="AKR"/>
</dbReference>
<dbReference type="EMBL" id="ASPP01009581">
    <property type="protein sequence ID" value="ETO23949.1"/>
    <property type="molecule type" value="Genomic_DNA"/>
</dbReference>
<evidence type="ECO:0000259" key="1">
    <source>
        <dbReference type="Pfam" id="PF00248"/>
    </source>
</evidence>
<keyword evidence="3" id="KW-1185">Reference proteome</keyword>
<dbReference type="GO" id="GO:0016491">
    <property type="term" value="F:oxidoreductase activity"/>
    <property type="evidence" value="ECO:0007669"/>
    <property type="project" value="InterPro"/>
</dbReference>
<dbReference type="PROSITE" id="PS00062">
    <property type="entry name" value="ALDOKETO_REDUCTASE_2"/>
    <property type="match status" value="1"/>
</dbReference>
<organism evidence="2 3">
    <name type="scientific">Reticulomyxa filosa</name>
    <dbReference type="NCBI Taxonomy" id="46433"/>
    <lineage>
        <taxon>Eukaryota</taxon>
        <taxon>Sar</taxon>
        <taxon>Rhizaria</taxon>
        <taxon>Retaria</taxon>
        <taxon>Foraminifera</taxon>
        <taxon>Monothalamids</taxon>
        <taxon>Reticulomyxidae</taxon>
        <taxon>Reticulomyxa</taxon>
    </lineage>
</organism>
<comment type="caution">
    <text evidence="2">The sequence shown here is derived from an EMBL/GenBank/DDBJ whole genome shotgun (WGS) entry which is preliminary data.</text>
</comment>